<evidence type="ECO:0000313" key="3">
    <source>
        <dbReference type="Proteomes" id="UP001482455"/>
    </source>
</evidence>
<feature type="region of interest" description="Disordered" evidence="1">
    <location>
        <begin position="202"/>
        <end position="221"/>
    </location>
</feature>
<gene>
    <name evidence="2" type="ORF">Q4I30_006259</name>
</gene>
<feature type="compositionally biased region" description="Low complexity" evidence="1">
    <location>
        <begin position="75"/>
        <end position="97"/>
    </location>
</feature>
<evidence type="ECO:0000256" key="1">
    <source>
        <dbReference type="SAM" id="MobiDB-lite"/>
    </source>
</evidence>
<proteinExistence type="predicted"/>
<reference evidence="2 3" key="1">
    <citation type="submission" date="2024-02" db="EMBL/GenBank/DDBJ databases">
        <title>FIRST GENOME SEQUENCES OF Leishmania (Viannia) shawi, Leishmania (Viannia) lindenbergi AND Leishmania (Viannia) utingensis.</title>
        <authorList>
            <person name="Resadore F."/>
            <person name="Custodio M.G.F."/>
            <person name="Boite M.C."/>
            <person name="Cupolillo E."/>
            <person name="Ferreira G.E.M."/>
        </authorList>
    </citation>
    <scope>NUCLEOTIDE SEQUENCE [LARGE SCALE GENOMIC DNA]</scope>
    <source>
        <strain evidence="2 3">ITUB/BR/1977/M4964</strain>
    </source>
</reference>
<dbReference type="Proteomes" id="UP001482455">
    <property type="component" value="Unassembled WGS sequence"/>
</dbReference>
<protein>
    <submittedName>
        <fullName evidence="2">Uncharacterized protein</fullName>
    </submittedName>
</protein>
<dbReference type="EMBL" id="JBAMZL010000033">
    <property type="protein sequence ID" value="KAL0498516.1"/>
    <property type="molecule type" value="Genomic_DNA"/>
</dbReference>
<sequence>MARLQAVWMRLHSGIGIGHSASTHYRRPHRLLSRCHERLRPTAPSTQIMYPQCRRSAPPGAYIIYPEAQNRGKAAAASSASTWDSGNGSSSSRRQQGGSRGCHHVSAASATLQSVREDRLHHGGQQLKSFSHESASHADETSTAAALTSNDSVKKSDICLPQHSVATSTYCEGGSDAAASAATTGATNTVGAETPNFTVSLETGRTSTGKAHGTVMCSAMQ</sequence>
<accession>A0AAW3A3Y9</accession>
<dbReference type="AlphaFoldDB" id="A0AAW3A3Y9"/>
<evidence type="ECO:0000313" key="2">
    <source>
        <dbReference type="EMBL" id="KAL0498516.1"/>
    </source>
</evidence>
<organism evidence="2 3">
    <name type="scientific">Leishmania utingensis</name>
    <dbReference type="NCBI Taxonomy" id="653362"/>
    <lineage>
        <taxon>Eukaryota</taxon>
        <taxon>Discoba</taxon>
        <taxon>Euglenozoa</taxon>
        <taxon>Kinetoplastea</taxon>
        <taxon>Metakinetoplastina</taxon>
        <taxon>Trypanosomatida</taxon>
        <taxon>Trypanosomatidae</taxon>
        <taxon>Leishmaniinae</taxon>
        <taxon>Leishmania</taxon>
    </lineage>
</organism>
<comment type="caution">
    <text evidence="2">The sequence shown here is derived from an EMBL/GenBank/DDBJ whole genome shotgun (WGS) entry which is preliminary data.</text>
</comment>
<feature type="region of interest" description="Disordered" evidence="1">
    <location>
        <begin position="75"/>
        <end position="106"/>
    </location>
</feature>
<keyword evidence="3" id="KW-1185">Reference proteome</keyword>
<name>A0AAW3A3Y9_9TRYP</name>